<sequence length="614" mass="66463">MPIVSYAQLANATLDYVIVGGGTAGLALAARLTENRDIQVLVVEAGADHGEVPEIDTPGNIGRTIGNPTFDWKFVSVPQKHAHDRVVIQPRGKGLGGSSFMNYLIMLRPSKEELDALEQDFGNEGWNWESLLHYMKKGETLQPSGLSEAQALEYAVQPNPDMHGKDGPLKVSFPCVLNDMHRRFFDAAGRLGVPRNPGAANGTNDGAVTSLLSLDSLTGRRSYAVDAYLAPALPRPNLLVLTHAQVTRVLFETDGPVPRATGVEFVQGGQVRRVEGVRRDVVLTAGTLQTPHLLELSGIGSRELLTQHGIETLVDLPGVGENMQDHVGIATVVEVETEDDTMDALRDDPAVLEKHTRLYQEEHSGLLATVPVPAFVFPSADFLGNRSDIDAWKEQAKAQCTDSLARAVPALRAGLDKQYEVLRKLLSDEHQVHAEFIQFNGHQPNPNSLPEPGKRYSTIICLLTHPFSRGSVHAASGDPLAAPAIDPNYFAHPADLELAVHMVEGALALFGTAPLRETVRAPKMPPAAALARGRDGLRDFVRDNCRPVYHPVGTAAMMPREQGGVVDARLRVYGTSGLRVADLSVMPLELSCHTQSVAYAIGEKAADMLKAEWS</sequence>
<evidence type="ECO:0000256" key="6">
    <source>
        <dbReference type="ARBA" id="ARBA00023002"/>
    </source>
</evidence>
<dbReference type="PANTHER" id="PTHR11552:SF201">
    <property type="entry name" value="GLUCOSE-METHANOL-CHOLINE OXIDOREDUCTASE N-TERMINAL DOMAIN-CONTAINING PROTEIN"/>
    <property type="match status" value="1"/>
</dbReference>
<dbReference type="Gene3D" id="3.50.50.60">
    <property type="entry name" value="FAD/NAD(P)-binding domain"/>
    <property type="match status" value="1"/>
</dbReference>
<dbReference type="InterPro" id="IPR007867">
    <property type="entry name" value="GMC_OxRtase_C"/>
</dbReference>
<dbReference type="SUPFAM" id="SSF51905">
    <property type="entry name" value="FAD/NAD(P)-binding domain"/>
    <property type="match status" value="1"/>
</dbReference>
<dbReference type="Pfam" id="PF05199">
    <property type="entry name" value="GMC_oxred_C"/>
    <property type="match status" value="1"/>
</dbReference>
<dbReference type="Proteomes" id="UP000053257">
    <property type="component" value="Unassembled WGS sequence"/>
</dbReference>
<comment type="cofactor">
    <cofactor evidence="1 8">
        <name>FAD</name>
        <dbReference type="ChEBI" id="CHEBI:57692"/>
    </cofactor>
</comment>
<feature type="binding site" evidence="8">
    <location>
        <position position="246"/>
    </location>
    <ligand>
        <name>FAD</name>
        <dbReference type="ChEBI" id="CHEBI:57692"/>
    </ligand>
</feature>
<evidence type="ECO:0000259" key="9">
    <source>
        <dbReference type="PROSITE" id="PS00624"/>
    </source>
</evidence>
<proteinExistence type="inferred from homology"/>
<feature type="domain" description="Glucose-methanol-choline oxidoreductase N-terminal" evidence="9">
    <location>
        <begin position="286"/>
        <end position="300"/>
    </location>
</feature>
<organism evidence="10 11">
    <name type="scientific">Phlebiopsis gigantea (strain 11061_1 CR5-6)</name>
    <name type="common">White-rot fungus</name>
    <name type="synonym">Peniophora gigantea</name>
    <dbReference type="NCBI Taxonomy" id="745531"/>
    <lineage>
        <taxon>Eukaryota</taxon>
        <taxon>Fungi</taxon>
        <taxon>Dikarya</taxon>
        <taxon>Basidiomycota</taxon>
        <taxon>Agaricomycotina</taxon>
        <taxon>Agaricomycetes</taxon>
        <taxon>Polyporales</taxon>
        <taxon>Phanerochaetaceae</taxon>
        <taxon>Phlebiopsis</taxon>
    </lineage>
</organism>
<evidence type="ECO:0000256" key="4">
    <source>
        <dbReference type="ARBA" id="ARBA00022729"/>
    </source>
</evidence>
<evidence type="ECO:0000256" key="7">
    <source>
        <dbReference type="PIRSR" id="PIRSR000137-1"/>
    </source>
</evidence>
<dbReference type="AlphaFoldDB" id="A0A0C3S5F7"/>
<comment type="similarity">
    <text evidence="2">Belongs to the GMC oxidoreductase family.</text>
</comment>
<name>A0A0C3S5F7_PHLG1</name>
<reference evidence="10 11" key="1">
    <citation type="journal article" date="2014" name="PLoS Genet.">
        <title>Analysis of the Phlebiopsis gigantea genome, transcriptome and secretome provides insight into its pioneer colonization strategies of wood.</title>
        <authorList>
            <person name="Hori C."/>
            <person name="Ishida T."/>
            <person name="Igarashi K."/>
            <person name="Samejima M."/>
            <person name="Suzuki H."/>
            <person name="Master E."/>
            <person name="Ferreira P."/>
            <person name="Ruiz-Duenas F.J."/>
            <person name="Held B."/>
            <person name="Canessa P."/>
            <person name="Larrondo L.F."/>
            <person name="Schmoll M."/>
            <person name="Druzhinina I.S."/>
            <person name="Kubicek C.P."/>
            <person name="Gaskell J.A."/>
            <person name="Kersten P."/>
            <person name="St John F."/>
            <person name="Glasner J."/>
            <person name="Sabat G."/>
            <person name="Splinter BonDurant S."/>
            <person name="Syed K."/>
            <person name="Yadav J."/>
            <person name="Mgbeahuruike A.C."/>
            <person name="Kovalchuk A."/>
            <person name="Asiegbu F.O."/>
            <person name="Lackner G."/>
            <person name="Hoffmeister D."/>
            <person name="Rencoret J."/>
            <person name="Gutierrez A."/>
            <person name="Sun H."/>
            <person name="Lindquist E."/>
            <person name="Barry K."/>
            <person name="Riley R."/>
            <person name="Grigoriev I.V."/>
            <person name="Henrissat B."/>
            <person name="Kues U."/>
            <person name="Berka R.M."/>
            <person name="Martinez A.T."/>
            <person name="Covert S.F."/>
            <person name="Blanchette R.A."/>
            <person name="Cullen D."/>
        </authorList>
    </citation>
    <scope>NUCLEOTIDE SEQUENCE [LARGE SCALE GENOMIC DNA]</scope>
    <source>
        <strain evidence="10 11">11061_1 CR5-6</strain>
    </source>
</reference>
<dbReference type="STRING" id="745531.A0A0C3S5F7"/>
<dbReference type="Pfam" id="PF00732">
    <property type="entry name" value="GMC_oxred_N"/>
    <property type="match status" value="1"/>
</dbReference>
<evidence type="ECO:0000256" key="8">
    <source>
        <dbReference type="PIRSR" id="PIRSR000137-2"/>
    </source>
</evidence>
<dbReference type="PROSITE" id="PS00624">
    <property type="entry name" value="GMC_OXRED_2"/>
    <property type="match status" value="1"/>
</dbReference>
<dbReference type="InterPro" id="IPR012132">
    <property type="entry name" value="GMC_OxRdtase"/>
</dbReference>
<keyword evidence="5 8" id="KW-0274">FAD</keyword>
<feature type="active site" description="Proton donor" evidence="7">
    <location>
        <position position="550"/>
    </location>
</feature>
<dbReference type="SUPFAM" id="SSF54373">
    <property type="entry name" value="FAD-linked reductases, C-terminal domain"/>
    <property type="match status" value="1"/>
</dbReference>
<dbReference type="InterPro" id="IPR036188">
    <property type="entry name" value="FAD/NAD-bd_sf"/>
</dbReference>
<evidence type="ECO:0000256" key="1">
    <source>
        <dbReference type="ARBA" id="ARBA00001974"/>
    </source>
</evidence>
<keyword evidence="6" id="KW-0560">Oxidoreductase</keyword>
<protein>
    <recommendedName>
        <fullName evidence="9">Glucose-methanol-choline oxidoreductase N-terminal domain-containing protein</fullName>
    </recommendedName>
</protein>
<evidence type="ECO:0000313" key="11">
    <source>
        <dbReference type="Proteomes" id="UP000053257"/>
    </source>
</evidence>
<dbReference type="EMBL" id="KN840612">
    <property type="protein sequence ID" value="KIP03510.1"/>
    <property type="molecule type" value="Genomic_DNA"/>
</dbReference>
<dbReference type="HOGENOM" id="CLU_002865_6_0_1"/>
<dbReference type="GO" id="GO:0050660">
    <property type="term" value="F:flavin adenine dinucleotide binding"/>
    <property type="evidence" value="ECO:0007669"/>
    <property type="project" value="InterPro"/>
</dbReference>
<keyword evidence="4" id="KW-0732">Signal</keyword>
<evidence type="ECO:0000313" key="10">
    <source>
        <dbReference type="EMBL" id="KIP03510.1"/>
    </source>
</evidence>
<gene>
    <name evidence="10" type="ORF">PHLGIDRAFT_236503</name>
</gene>
<dbReference type="PIRSF" id="PIRSF000137">
    <property type="entry name" value="Alcohol_oxidase"/>
    <property type="match status" value="1"/>
</dbReference>
<keyword evidence="11" id="KW-1185">Reference proteome</keyword>
<dbReference type="InterPro" id="IPR000172">
    <property type="entry name" value="GMC_OxRdtase_N"/>
</dbReference>
<accession>A0A0C3S5F7</accession>
<dbReference type="Gene3D" id="3.30.560.10">
    <property type="entry name" value="Glucose Oxidase, domain 3"/>
    <property type="match status" value="1"/>
</dbReference>
<feature type="active site" description="Proton acceptor" evidence="7">
    <location>
        <position position="593"/>
    </location>
</feature>
<evidence type="ECO:0000256" key="5">
    <source>
        <dbReference type="ARBA" id="ARBA00022827"/>
    </source>
</evidence>
<evidence type="ECO:0000256" key="3">
    <source>
        <dbReference type="ARBA" id="ARBA00022630"/>
    </source>
</evidence>
<keyword evidence="3" id="KW-0285">Flavoprotein</keyword>
<evidence type="ECO:0000256" key="2">
    <source>
        <dbReference type="ARBA" id="ARBA00010790"/>
    </source>
</evidence>
<dbReference type="OrthoDB" id="269227at2759"/>
<dbReference type="PANTHER" id="PTHR11552">
    <property type="entry name" value="GLUCOSE-METHANOL-CHOLINE GMC OXIDOREDUCTASE"/>
    <property type="match status" value="1"/>
</dbReference>
<dbReference type="GO" id="GO:0016614">
    <property type="term" value="F:oxidoreductase activity, acting on CH-OH group of donors"/>
    <property type="evidence" value="ECO:0007669"/>
    <property type="project" value="InterPro"/>
</dbReference>